<dbReference type="EMBL" id="PHNE01000001">
    <property type="protein sequence ID" value="PPE06009.1"/>
    <property type="molecule type" value="Genomic_DNA"/>
</dbReference>
<evidence type="ECO:0000313" key="1">
    <source>
        <dbReference type="EMBL" id="PPE06009.1"/>
    </source>
</evidence>
<gene>
    <name evidence="1" type="ORF">ELUCI_v1c03000</name>
</gene>
<name>A0A2S5RFA5_9MOLU</name>
<proteinExistence type="predicted"/>
<reference evidence="1 2" key="1">
    <citation type="submission" date="2017-11" db="EMBL/GenBank/DDBJ databases">
        <title>Genome sequence of Entomoplasma lucivorax PIPN-2 (ATCC 49196).</title>
        <authorList>
            <person name="Lo W.-S."/>
            <person name="Gasparich G.E."/>
            <person name="Kuo C.-H."/>
        </authorList>
    </citation>
    <scope>NUCLEOTIDE SEQUENCE [LARGE SCALE GENOMIC DNA]</scope>
    <source>
        <strain evidence="1 2">PIPN-2</strain>
    </source>
</reference>
<evidence type="ECO:0000313" key="2">
    <source>
        <dbReference type="Proteomes" id="UP000237865"/>
    </source>
</evidence>
<dbReference type="AlphaFoldDB" id="A0A2S5RFA5"/>
<dbReference type="Proteomes" id="UP000237865">
    <property type="component" value="Unassembled WGS sequence"/>
</dbReference>
<keyword evidence="2" id="KW-1185">Reference proteome</keyword>
<sequence>MKNILNQLKQPFGDPRIFTRNSFCNNETNNTKEIIFHNRIIVYSALAQQIKKETRYLINGKE</sequence>
<organism evidence="1 2">
    <name type="scientific">Williamsoniiplasma lucivorax</name>
    <dbReference type="NCBI Taxonomy" id="209274"/>
    <lineage>
        <taxon>Bacteria</taxon>
        <taxon>Bacillati</taxon>
        <taxon>Mycoplasmatota</taxon>
        <taxon>Mollicutes</taxon>
        <taxon>Entomoplasmatales</taxon>
        <taxon>Williamsoniiplasma</taxon>
    </lineage>
</organism>
<accession>A0A2S5RFA5</accession>
<protein>
    <submittedName>
        <fullName evidence="1">Uncharacterized protein</fullName>
    </submittedName>
</protein>
<comment type="caution">
    <text evidence="1">The sequence shown here is derived from an EMBL/GenBank/DDBJ whole genome shotgun (WGS) entry which is preliminary data.</text>
</comment>